<dbReference type="PANTHER" id="PTHR24171:SF8">
    <property type="entry name" value="BRCA1-ASSOCIATED RING DOMAIN PROTEIN 1"/>
    <property type="match status" value="1"/>
</dbReference>
<sequence length="103" mass="10867">MLVFELGHKEIVQILIDSGADVNAQGGEYGNHLQASSYKGCKEIVKILVDNGAMPKVAEIVQTLVDNGVDVNAQGSEYGNALAAAAFRGHTGLAVLAFDIKHM</sequence>
<dbReference type="Proteomes" id="UP000515153">
    <property type="component" value="Unplaced"/>
</dbReference>
<organism evidence="4 5">
    <name type="scientific">Pyricularia grisea</name>
    <name type="common">Crabgrass-specific blast fungus</name>
    <name type="synonym">Magnaporthe grisea</name>
    <dbReference type="NCBI Taxonomy" id="148305"/>
    <lineage>
        <taxon>Eukaryota</taxon>
        <taxon>Fungi</taxon>
        <taxon>Dikarya</taxon>
        <taxon>Ascomycota</taxon>
        <taxon>Pezizomycotina</taxon>
        <taxon>Sordariomycetes</taxon>
        <taxon>Sordariomycetidae</taxon>
        <taxon>Magnaporthales</taxon>
        <taxon>Pyriculariaceae</taxon>
        <taxon>Pyricularia</taxon>
    </lineage>
</organism>
<dbReference type="Pfam" id="PF00023">
    <property type="entry name" value="Ank"/>
    <property type="match status" value="1"/>
</dbReference>
<protein>
    <recommendedName>
        <fullName evidence="6">Ankyrin repeat protein</fullName>
    </recommendedName>
</protein>
<evidence type="ECO:0008006" key="6">
    <source>
        <dbReference type="Google" id="ProtNLM"/>
    </source>
</evidence>
<dbReference type="AlphaFoldDB" id="A0A6P8BCN3"/>
<dbReference type="RefSeq" id="XP_030984988.1">
    <property type="nucleotide sequence ID" value="XM_031122807.1"/>
</dbReference>
<reference evidence="5" key="3">
    <citation type="submission" date="2025-08" db="UniProtKB">
        <authorList>
            <consortium name="RefSeq"/>
        </authorList>
    </citation>
    <scope>IDENTIFICATION</scope>
    <source>
        <strain evidence="5">NI907</strain>
    </source>
</reference>
<keyword evidence="1" id="KW-0677">Repeat</keyword>
<keyword evidence="4" id="KW-1185">Reference proteome</keyword>
<dbReference type="GO" id="GO:0085020">
    <property type="term" value="P:protein K6-linked ubiquitination"/>
    <property type="evidence" value="ECO:0007669"/>
    <property type="project" value="TreeGrafter"/>
</dbReference>
<proteinExistence type="predicted"/>
<gene>
    <name evidence="5" type="ORF">PgNI_02750</name>
</gene>
<evidence type="ECO:0000313" key="5">
    <source>
        <dbReference type="RefSeq" id="XP_030984988.1"/>
    </source>
</evidence>
<reference evidence="5" key="2">
    <citation type="submission" date="2019-10" db="EMBL/GenBank/DDBJ databases">
        <authorList>
            <consortium name="NCBI Genome Project"/>
        </authorList>
    </citation>
    <scope>NUCLEOTIDE SEQUENCE</scope>
    <source>
        <strain evidence="5">NI907</strain>
    </source>
</reference>
<dbReference type="InterPro" id="IPR036770">
    <property type="entry name" value="Ankyrin_rpt-contain_sf"/>
</dbReference>
<feature type="repeat" description="ANK" evidence="3">
    <location>
        <begin position="1"/>
        <end position="27"/>
    </location>
</feature>
<dbReference type="SUPFAM" id="SSF48403">
    <property type="entry name" value="Ankyrin repeat"/>
    <property type="match status" value="1"/>
</dbReference>
<dbReference type="PANTHER" id="PTHR24171">
    <property type="entry name" value="ANKYRIN REPEAT DOMAIN-CONTAINING PROTEIN 39-RELATED"/>
    <property type="match status" value="1"/>
</dbReference>
<reference evidence="5" key="1">
    <citation type="journal article" date="2019" name="Mol. Biol. Evol.">
        <title>Blast fungal genomes show frequent chromosomal changes, gene gains and losses, and effector gene turnover.</title>
        <authorList>
            <person name="Gomez Luciano L.B."/>
            <person name="Jason Tsai I."/>
            <person name="Chuma I."/>
            <person name="Tosa Y."/>
            <person name="Chen Y.H."/>
            <person name="Li J.Y."/>
            <person name="Li M.Y."/>
            <person name="Jade Lu M.Y."/>
            <person name="Nakayashiki H."/>
            <person name="Li W.H."/>
        </authorList>
    </citation>
    <scope>NUCLEOTIDE SEQUENCE</scope>
    <source>
        <strain evidence="5">NI907</strain>
    </source>
</reference>
<keyword evidence="2 3" id="KW-0040">ANK repeat</keyword>
<accession>A0A6P8BCN3</accession>
<name>A0A6P8BCN3_PYRGI</name>
<evidence type="ECO:0000313" key="4">
    <source>
        <dbReference type="Proteomes" id="UP000515153"/>
    </source>
</evidence>
<dbReference type="GeneID" id="41957718"/>
<evidence type="ECO:0000256" key="2">
    <source>
        <dbReference type="ARBA" id="ARBA00023043"/>
    </source>
</evidence>
<evidence type="ECO:0000256" key="1">
    <source>
        <dbReference type="ARBA" id="ARBA00022737"/>
    </source>
</evidence>
<dbReference type="PROSITE" id="PS50088">
    <property type="entry name" value="ANK_REPEAT"/>
    <property type="match status" value="1"/>
</dbReference>
<dbReference type="Gene3D" id="1.25.40.20">
    <property type="entry name" value="Ankyrin repeat-containing domain"/>
    <property type="match status" value="2"/>
</dbReference>
<dbReference type="GO" id="GO:0004842">
    <property type="term" value="F:ubiquitin-protein transferase activity"/>
    <property type="evidence" value="ECO:0007669"/>
    <property type="project" value="TreeGrafter"/>
</dbReference>
<evidence type="ECO:0000256" key="3">
    <source>
        <dbReference type="PROSITE-ProRule" id="PRU00023"/>
    </source>
</evidence>
<dbReference type="KEGG" id="pgri:PgNI_02750"/>
<dbReference type="InterPro" id="IPR002110">
    <property type="entry name" value="Ankyrin_rpt"/>
</dbReference>